<keyword evidence="1" id="KW-0802">TPR repeat</keyword>
<comment type="caution">
    <text evidence="2">The sequence shown here is derived from an EMBL/GenBank/DDBJ whole genome shotgun (WGS) entry which is preliminary data.</text>
</comment>
<evidence type="ECO:0000313" key="2">
    <source>
        <dbReference type="EMBL" id="KIL52759.1"/>
    </source>
</evidence>
<reference evidence="2 3" key="1">
    <citation type="submission" date="2015-01" db="EMBL/GenBank/DDBJ databases">
        <title>Jeotgalibacillus campisalis genome sequencing.</title>
        <authorList>
            <person name="Goh K.M."/>
            <person name="Chan K.-G."/>
            <person name="Yaakop A.S."/>
            <person name="Ee R."/>
            <person name="Gan H.M."/>
            <person name="Chan C.S."/>
        </authorList>
    </citation>
    <scope>NUCLEOTIDE SEQUENCE [LARGE SCALE GENOMIC DNA]</scope>
    <source>
        <strain evidence="2 3">SF-57</strain>
    </source>
</reference>
<dbReference type="PATRIC" id="fig|220754.4.peg.90"/>
<name>A0A0C2SFQ4_9BACL</name>
<dbReference type="RefSeq" id="WP_041053497.1">
    <property type="nucleotide sequence ID" value="NZ_JXRR01000001.1"/>
</dbReference>
<dbReference type="EMBL" id="JXRR01000001">
    <property type="protein sequence ID" value="KIL52759.1"/>
    <property type="molecule type" value="Genomic_DNA"/>
</dbReference>
<dbReference type="PROSITE" id="PS50005">
    <property type="entry name" value="TPR"/>
    <property type="match status" value="1"/>
</dbReference>
<gene>
    <name evidence="2" type="ORF">KR50_00880</name>
</gene>
<dbReference type="Proteomes" id="UP000031972">
    <property type="component" value="Unassembled WGS sequence"/>
</dbReference>
<dbReference type="InterPro" id="IPR011990">
    <property type="entry name" value="TPR-like_helical_dom_sf"/>
</dbReference>
<protein>
    <recommendedName>
        <fullName evidence="4">Tetratricopeptide repeat protein</fullName>
    </recommendedName>
</protein>
<dbReference type="OrthoDB" id="2676051at2"/>
<dbReference type="Gene3D" id="1.25.40.10">
    <property type="entry name" value="Tetratricopeptide repeat domain"/>
    <property type="match status" value="1"/>
</dbReference>
<feature type="repeat" description="TPR" evidence="1">
    <location>
        <begin position="397"/>
        <end position="430"/>
    </location>
</feature>
<dbReference type="AlphaFoldDB" id="A0A0C2SFQ4"/>
<organism evidence="2 3">
    <name type="scientific">Jeotgalibacillus campisalis</name>
    <dbReference type="NCBI Taxonomy" id="220754"/>
    <lineage>
        <taxon>Bacteria</taxon>
        <taxon>Bacillati</taxon>
        <taxon>Bacillota</taxon>
        <taxon>Bacilli</taxon>
        <taxon>Bacillales</taxon>
        <taxon>Caryophanaceae</taxon>
        <taxon>Jeotgalibacillus</taxon>
    </lineage>
</organism>
<evidence type="ECO:0000256" key="1">
    <source>
        <dbReference type="PROSITE-ProRule" id="PRU00339"/>
    </source>
</evidence>
<accession>A0A0C2SFQ4</accession>
<evidence type="ECO:0008006" key="4">
    <source>
        <dbReference type="Google" id="ProtNLM"/>
    </source>
</evidence>
<dbReference type="InterPro" id="IPR019734">
    <property type="entry name" value="TPR_rpt"/>
</dbReference>
<keyword evidence="3" id="KW-1185">Reference proteome</keyword>
<proteinExistence type="predicted"/>
<evidence type="ECO:0000313" key="3">
    <source>
        <dbReference type="Proteomes" id="UP000031972"/>
    </source>
</evidence>
<dbReference type="SUPFAM" id="SSF48452">
    <property type="entry name" value="TPR-like"/>
    <property type="match status" value="1"/>
</dbReference>
<sequence>MNHLTTITLLEKGNHKTSLTPTRVAFHSPCTIVEAQSADGAIYYAYFYRQQFLAAKKVTRSKRGSYLEQAMTKGIVFLCPHPLASKLLLENQTIKNRSLTQLLSWSKQRFTLIEVSNIFSCLDSLIQEEKLFKVMRDSYYTYRRDGKWGKAYSVLLSLENTFPNHEWVTHTKHDAAFSAYHSKYETLSPALAQSDPSTLEWLLWTERSSSDHRAQWLTVYGQDPACSLSAFALLCEEHEQSDREEAFPFFLDQAKRLFTQNEQKELLLHMTKAPRSYIHKEAFRQCIRLQEWEEAMTTLIEKPFPLEPQDVRSVKEAMSLVRWDHTLPIEQLSMVLIPILKDEKHDLDLLLTACIPVLSKTHGLPYLINWLKPLEEVQCHLPIHQKVKNLVACAEDPDKQAQAGELYYSLGLKGEAIESFSYEMELKPDDPAPVKWLFTLYRETGKLDEATAYQQLLQTMR</sequence>